<dbReference type="EMBL" id="VTEZ01000004">
    <property type="protein sequence ID" value="TYS84725.1"/>
    <property type="molecule type" value="Genomic_DNA"/>
</dbReference>
<evidence type="ECO:0000313" key="2">
    <source>
        <dbReference type="EMBL" id="TYS84725.1"/>
    </source>
</evidence>
<feature type="transmembrane region" description="Helical" evidence="1">
    <location>
        <begin position="6"/>
        <end position="27"/>
    </location>
</feature>
<evidence type="ECO:0000256" key="1">
    <source>
        <dbReference type="SAM" id="Phobius"/>
    </source>
</evidence>
<name>A0A5D4TSW7_9BACI</name>
<keyword evidence="1" id="KW-0812">Transmembrane</keyword>
<reference evidence="2 3" key="1">
    <citation type="submission" date="2019-08" db="EMBL/GenBank/DDBJ databases">
        <title>Bacillus genomes from the desert of Cuatro Cienegas, Coahuila.</title>
        <authorList>
            <person name="Olmedo-Alvarez G."/>
        </authorList>
    </citation>
    <scope>NUCLEOTIDE SEQUENCE [LARGE SCALE GENOMIC DNA]</scope>
    <source>
        <strain evidence="2 3">CH87b_3T</strain>
    </source>
</reference>
<evidence type="ECO:0008006" key="4">
    <source>
        <dbReference type="Google" id="ProtNLM"/>
    </source>
</evidence>
<feature type="transmembrane region" description="Helical" evidence="1">
    <location>
        <begin position="39"/>
        <end position="57"/>
    </location>
</feature>
<dbReference type="RefSeq" id="WP_148969154.1">
    <property type="nucleotide sequence ID" value="NZ_JBNIKW010000003.1"/>
</dbReference>
<feature type="transmembrane region" description="Helical" evidence="1">
    <location>
        <begin position="123"/>
        <end position="143"/>
    </location>
</feature>
<evidence type="ECO:0000313" key="3">
    <source>
        <dbReference type="Proteomes" id="UP000324269"/>
    </source>
</evidence>
<gene>
    <name evidence="2" type="ORF">FZC85_15300</name>
</gene>
<organism evidence="2 3">
    <name type="scientific">Rossellomorea aquimaris</name>
    <dbReference type="NCBI Taxonomy" id="189382"/>
    <lineage>
        <taxon>Bacteria</taxon>
        <taxon>Bacillati</taxon>
        <taxon>Bacillota</taxon>
        <taxon>Bacilli</taxon>
        <taxon>Bacillales</taxon>
        <taxon>Bacillaceae</taxon>
        <taxon>Rossellomorea</taxon>
    </lineage>
</organism>
<dbReference type="OrthoDB" id="2876697at2"/>
<protein>
    <recommendedName>
        <fullName evidence="4">DUF3899 domain-containing protein</fullName>
    </recommendedName>
</protein>
<sequence>MNYYVNLLITIIILIIGTGTAFFIDQFSKQLEKFISSRYLSFTIIVILFTLMTGATVMTSSLVGWSIMDTAFISSLCFFALGWLTNISKRAGINQASTAAKFITNNHFKYEYESASSSNKSPYFIASLLFLVMSWGISFWMAYS</sequence>
<keyword evidence="1" id="KW-1133">Transmembrane helix</keyword>
<feature type="transmembrane region" description="Helical" evidence="1">
    <location>
        <begin position="63"/>
        <end position="84"/>
    </location>
</feature>
<dbReference type="AlphaFoldDB" id="A0A5D4TSW7"/>
<keyword evidence="1" id="KW-0472">Membrane</keyword>
<accession>A0A5D4TSW7</accession>
<dbReference type="Proteomes" id="UP000324269">
    <property type="component" value="Unassembled WGS sequence"/>
</dbReference>
<proteinExistence type="predicted"/>
<comment type="caution">
    <text evidence="2">The sequence shown here is derived from an EMBL/GenBank/DDBJ whole genome shotgun (WGS) entry which is preliminary data.</text>
</comment>